<dbReference type="Gene3D" id="2.40.30.170">
    <property type="match status" value="1"/>
</dbReference>
<feature type="coiled-coil region" evidence="7">
    <location>
        <begin position="107"/>
        <end position="134"/>
    </location>
</feature>
<proteinExistence type="inferred from homology"/>
<sequence>MSRPIVPWLLGGSLVAVVTWAAIKPAGGQADKGGPGDKPTLVSTVLSQAQDVPLRFEAQGTVAALNMVELRPQVSSTIRTIHIREGQDVKAGQLLFTLDSRVDNSRVEQSSAELAQARAQLHEAERNLARSRELLKQQFISQSAVDSAQSTADSLRASLAARQAALGSAKVGLSYQSIIAPFAGRAGAIDIHPGSLVQPGMAQPLTSVTQLDPIAVSFTLPERELQRLLAAQQAGQSPAYVTLDSGERIQGKLSFIDNNVNADSGTIRLKAEFPNGRHQLWPGAFARVAVDLGMEKQAVTLPVGALQTGPQGQFVYLVAPDSTVKPQAIKLSRVITQDGKQFGVVSGLPAGKKVVVEGGQNLRPGAAISEGKAGGEKRQGKPG</sequence>
<evidence type="ECO:0000256" key="8">
    <source>
        <dbReference type="SAM" id="MobiDB-lite"/>
    </source>
</evidence>
<comment type="caution">
    <text evidence="13">The sequence shown here is derived from an EMBL/GenBank/DDBJ whole genome shotgun (WGS) entry which is preliminary data.</text>
</comment>
<feature type="region of interest" description="Disordered" evidence="8">
    <location>
        <begin position="364"/>
        <end position="383"/>
    </location>
</feature>
<dbReference type="PANTHER" id="PTHR30469:SF36">
    <property type="entry name" value="BLL3903 PROTEIN"/>
    <property type="match status" value="1"/>
</dbReference>
<keyword evidence="6" id="KW-0472">Membrane</keyword>
<keyword evidence="5" id="KW-0997">Cell inner membrane</keyword>
<feature type="compositionally biased region" description="Basic and acidic residues" evidence="8">
    <location>
        <begin position="373"/>
        <end position="383"/>
    </location>
</feature>
<evidence type="ECO:0000259" key="10">
    <source>
        <dbReference type="Pfam" id="PF25917"/>
    </source>
</evidence>
<feature type="domain" description="Multidrug resistance protein MdtA-like beta-barrel" evidence="11">
    <location>
        <begin position="213"/>
        <end position="293"/>
    </location>
</feature>
<dbReference type="Gene3D" id="2.40.420.20">
    <property type="match status" value="1"/>
</dbReference>
<feature type="domain" description="Multidrug resistance protein MdtA-like alpha-helical hairpin" evidence="9">
    <location>
        <begin position="108"/>
        <end position="175"/>
    </location>
</feature>
<dbReference type="Pfam" id="PF25944">
    <property type="entry name" value="Beta-barrel_RND"/>
    <property type="match status" value="1"/>
</dbReference>
<dbReference type="Pfam" id="PF25967">
    <property type="entry name" value="RND-MFP_C"/>
    <property type="match status" value="1"/>
</dbReference>
<evidence type="ECO:0000256" key="1">
    <source>
        <dbReference type="ARBA" id="ARBA00004236"/>
    </source>
</evidence>
<evidence type="ECO:0000256" key="2">
    <source>
        <dbReference type="ARBA" id="ARBA00009477"/>
    </source>
</evidence>
<protein>
    <submittedName>
        <fullName evidence="13">RND transporter MFP subunit</fullName>
    </submittedName>
</protein>
<evidence type="ECO:0000256" key="6">
    <source>
        <dbReference type="ARBA" id="ARBA00023136"/>
    </source>
</evidence>
<comment type="subcellular location">
    <subcellularLocation>
        <location evidence="1">Cell membrane</location>
    </subcellularLocation>
</comment>
<feature type="domain" description="Multidrug resistance protein MdtA-like barrel-sandwich hybrid" evidence="10">
    <location>
        <begin position="66"/>
        <end position="206"/>
    </location>
</feature>
<evidence type="ECO:0000259" key="9">
    <source>
        <dbReference type="Pfam" id="PF25876"/>
    </source>
</evidence>
<dbReference type="InterPro" id="IPR058627">
    <property type="entry name" value="MdtA-like_C"/>
</dbReference>
<name>A0ABQ5YE05_9NEIS</name>
<dbReference type="Pfam" id="PF25917">
    <property type="entry name" value="BSH_RND"/>
    <property type="match status" value="1"/>
</dbReference>
<dbReference type="InterPro" id="IPR006143">
    <property type="entry name" value="RND_pump_MFP"/>
</dbReference>
<dbReference type="InterPro" id="IPR058625">
    <property type="entry name" value="MdtA-like_BSH"/>
</dbReference>
<dbReference type="PANTHER" id="PTHR30469">
    <property type="entry name" value="MULTIDRUG RESISTANCE PROTEIN MDTA"/>
    <property type="match status" value="1"/>
</dbReference>
<dbReference type="EMBL" id="BSOG01000001">
    <property type="protein sequence ID" value="GLR11817.1"/>
    <property type="molecule type" value="Genomic_DNA"/>
</dbReference>
<dbReference type="Gene3D" id="2.40.50.100">
    <property type="match status" value="1"/>
</dbReference>
<evidence type="ECO:0000313" key="14">
    <source>
        <dbReference type="Proteomes" id="UP001156706"/>
    </source>
</evidence>
<evidence type="ECO:0000256" key="4">
    <source>
        <dbReference type="ARBA" id="ARBA00022475"/>
    </source>
</evidence>
<evidence type="ECO:0000256" key="5">
    <source>
        <dbReference type="ARBA" id="ARBA00022519"/>
    </source>
</evidence>
<reference evidence="14" key="1">
    <citation type="journal article" date="2019" name="Int. J. Syst. Evol. Microbiol.">
        <title>The Global Catalogue of Microorganisms (GCM) 10K type strain sequencing project: providing services to taxonomists for standard genome sequencing and annotation.</title>
        <authorList>
            <consortium name="The Broad Institute Genomics Platform"/>
            <consortium name="The Broad Institute Genome Sequencing Center for Infectious Disease"/>
            <person name="Wu L."/>
            <person name="Ma J."/>
        </authorList>
    </citation>
    <scope>NUCLEOTIDE SEQUENCE [LARGE SCALE GENOMIC DNA]</scope>
    <source>
        <strain evidence="14">NBRC 110044</strain>
    </source>
</reference>
<dbReference type="InterPro" id="IPR058626">
    <property type="entry name" value="MdtA-like_b-barrel"/>
</dbReference>
<keyword evidence="3" id="KW-0813">Transport</keyword>
<accession>A0ABQ5YE05</accession>
<dbReference type="SUPFAM" id="SSF111369">
    <property type="entry name" value="HlyD-like secretion proteins"/>
    <property type="match status" value="1"/>
</dbReference>
<evidence type="ECO:0000256" key="3">
    <source>
        <dbReference type="ARBA" id="ARBA00022448"/>
    </source>
</evidence>
<keyword evidence="14" id="KW-1185">Reference proteome</keyword>
<dbReference type="NCBIfam" id="TIGR01730">
    <property type="entry name" value="RND_mfp"/>
    <property type="match status" value="1"/>
</dbReference>
<evidence type="ECO:0000256" key="7">
    <source>
        <dbReference type="SAM" id="Coils"/>
    </source>
</evidence>
<evidence type="ECO:0000259" key="12">
    <source>
        <dbReference type="Pfam" id="PF25967"/>
    </source>
</evidence>
<dbReference type="RefSeq" id="WP_284194958.1">
    <property type="nucleotide sequence ID" value="NZ_BSOG01000001.1"/>
</dbReference>
<feature type="domain" description="Multidrug resistance protein MdtA-like C-terminal permuted SH3" evidence="12">
    <location>
        <begin position="297"/>
        <end position="360"/>
    </location>
</feature>
<keyword evidence="7" id="KW-0175">Coiled coil</keyword>
<evidence type="ECO:0000259" key="11">
    <source>
        <dbReference type="Pfam" id="PF25944"/>
    </source>
</evidence>
<dbReference type="InterPro" id="IPR058624">
    <property type="entry name" value="MdtA-like_HH"/>
</dbReference>
<organism evidence="13 14">
    <name type="scientific">Chitinimonas prasina</name>
    <dbReference type="NCBI Taxonomy" id="1434937"/>
    <lineage>
        <taxon>Bacteria</taxon>
        <taxon>Pseudomonadati</taxon>
        <taxon>Pseudomonadota</taxon>
        <taxon>Betaproteobacteria</taxon>
        <taxon>Neisseriales</taxon>
        <taxon>Chitinibacteraceae</taxon>
        <taxon>Chitinimonas</taxon>
    </lineage>
</organism>
<dbReference type="Proteomes" id="UP001156706">
    <property type="component" value="Unassembled WGS sequence"/>
</dbReference>
<evidence type="ECO:0000313" key="13">
    <source>
        <dbReference type="EMBL" id="GLR11817.1"/>
    </source>
</evidence>
<dbReference type="Pfam" id="PF25876">
    <property type="entry name" value="HH_MFP_RND"/>
    <property type="match status" value="1"/>
</dbReference>
<gene>
    <name evidence="13" type="ORF">GCM10007907_06070</name>
</gene>
<comment type="similarity">
    <text evidence="2">Belongs to the membrane fusion protein (MFP) (TC 8.A.1) family.</text>
</comment>
<dbReference type="Gene3D" id="1.10.287.470">
    <property type="entry name" value="Helix hairpin bin"/>
    <property type="match status" value="1"/>
</dbReference>
<keyword evidence="4" id="KW-1003">Cell membrane</keyword>